<feature type="region of interest" description="Disordered" evidence="2">
    <location>
        <begin position="1242"/>
        <end position="1277"/>
    </location>
</feature>
<feature type="region of interest" description="Disordered" evidence="2">
    <location>
        <begin position="142"/>
        <end position="326"/>
    </location>
</feature>
<organism evidence="4 5">
    <name type="scientific">Riccia sorocarpa</name>
    <dbReference type="NCBI Taxonomy" id="122646"/>
    <lineage>
        <taxon>Eukaryota</taxon>
        <taxon>Viridiplantae</taxon>
        <taxon>Streptophyta</taxon>
        <taxon>Embryophyta</taxon>
        <taxon>Marchantiophyta</taxon>
        <taxon>Marchantiopsida</taxon>
        <taxon>Marchantiidae</taxon>
        <taxon>Marchantiales</taxon>
        <taxon>Ricciaceae</taxon>
        <taxon>Riccia</taxon>
    </lineage>
</organism>
<sequence>MFKHLKRRGEKVKEKLDFKFSFHATRIPSPGWDKLVVSVIPSDTAKVNYKTTRAVTKNGTCNWSDNVIETTKLLRDTKTKEYEEKLYKFVVSTGSSRTGVLGEATLNVAEYTANNDPSQVALPLKNSVAGSILHVTVTCLTPRTSSGHERGRERNEQALEDGEEVSGSEDTDLDDSDLSETFTTGSVTSNTSTPALSQSSSVQQKEGHSNLRGSTDSLDPSTPKQIGNPRSLANDTISSSPTSSMNSSGRLADRGGNALAAQDSYNSTSSLPPGYARGASNGSSSGMAPQSNRSHNEREWHSQRSTGSRSVSDNGSRPNSQNNLGGREALQADLAAAEKTIEELRVETVTTQRHNRKLTIEVDNLKQELSTHIRNGAESGMEMTTVVAERDRLRQELEQVRSSMMALEEKEDGDGNARWKVEDAQQTIRELRDELGYYKEENVNLNVQVRKMQDSNLEFVLAIKDVEDQLEQAKKENEVLAEENERLQESLDHKQRDSLESLADLEQDWKRKLASLEEDKRSLESKLSTSENSQVHSSKPDDELRVKSLEKMVERLTQDVEELEKESKELADENVQLYTTLEQMKREQQAKGESFSSLPSITESAEVARLKQLVAELENKLTSVEGNQQQLHTQNRHVPDTETGNKRSSHLEQSLSEGRAALDAQAQEISALEERCSRAEEERSIYLEKIEGLDDDMSRLKEEIRNIMDSKMTAESTIARLNREKEELEEKLRGAATETGEAAEQIQEREVEMFQMQRKSVTQAAKIRELEECLLELDAEKAAVERNLRDLVEGKSLGTSRIEELESQLSELTDTLESVNSSKLKAEERISELERLKSKLEFENGELNTKLQAWDEEKIRQEEQLAMSSSDELIALREEKDNFANLKRNFERRASELESIKDDLESQLADLEKENSGLGQRIAELETQLKHATEEQETYRLDKIALDRKIEDLQGQKSRDAEVGLLETTREHQLRVSELEAQLVSLRHEQQATVMLQQELQKQVERQEEEAAKYMDTIHILKERISQLEKVQVDREANLKQVDEDHTTALKTISSLEEQLSQLQSEYEQKTEQLLAEIEMLKEQNDAAEQMKVQDVEMISIELQRVRSALEKVKGERDTIDASSKGVKQLNEYLQEEKLQLEEDMNGWLQENEELKLSKDALEQRIAQLELQLEENQRPSSHSQDSDLRSESLELRRQNNEFKQQLSEQEEEKEEFRRRAESLEIEIQEKLEALRTVERKYREKDFEECSSPRSNGGSPRFLQRSLSRTNSKNSPISSLLAREAKELTDLKDKVKLLEGEIKSKAMAMDDLKREFSAKEAKLLEKIESLEVANEQLIQGGTDMGMEYLQVELQRLQSQNSALGRRERELVSQLSAQDVLHKEVQRLQEVLCIENEQLEGRFSRFRETAKFGNLMDRVVTLETELAEASEANAMYKLQLQNAFAKPDNVQAAALQQYGDVDQIISDLVRLKAHSSKLEGDVKDLRERYATMSLRYAEVEAQREELVMTVRNLRNGKKV</sequence>
<dbReference type="PANTHER" id="PTHR47270">
    <property type="entry name" value="PROTEIN MLP1-LIKE"/>
    <property type="match status" value="1"/>
</dbReference>
<feature type="domain" description="C2 NT-type" evidence="3">
    <location>
        <begin position="6"/>
        <end position="141"/>
    </location>
</feature>
<dbReference type="EMBL" id="JBJQOH010000004">
    <property type="protein sequence ID" value="KAL3687925.1"/>
    <property type="molecule type" value="Genomic_DNA"/>
</dbReference>
<keyword evidence="1" id="KW-0175">Coiled coil</keyword>
<evidence type="ECO:0000256" key="2">
    <source>
        <dbReference type="SAM" id="MobiDB-lite"/>
    </source>
</evidence>
<feature type="compositionally biased region" description="Acidic residues" evidence="2">
    <location>
        <begin position="158"/>
        <end position="178"/>
    </location>
</feature>
<evidence type="ECO:0000313" key="5">
    <source>
        <dbReference type="Proteomes" id="UP001633002"/>
    </source>
</evidence>
<evidence type="ECO:0000256" key="1">
    <source>
        <dbReference type="SAM" id="Coils"/>
    </source>
</evidence>
<feature type="coiled-coil region" evidence="1">
    <location>
        <begin position="969"/>
        <end position="1091"/>
    </location>
</feature>
<name>A0ABD3HBZ9_9MARC</name>
<keyword evidence="5" id="KW-1185">Reference proteome</keyword>
<dbReference type="InterPro" id="IPR019448">
    <property type="entry name" value="NT-C2"/>
</dbReference>
<feature type="coiled-coil region" evidence="1">
    <location>
        <begin position="1280"/>
        <end position="1314"/>
    </location>
</feature>
<evidence type="ECO:0000259" key="3">
    <source>
        <dbReference type="PROSITE" id="PS51840"/>
    </source>
</evidence>
<dbReference type="Proteomes" id="UP001633002">
    <property type="component" value="Unassembled WGS sequence"/>
</dbReference>
<feature type="region of interest" description="Disordered" evidence="2">
    <location>
        <begin position="1172"/>
        <end position="1191"/>
    </location>
</feature>
<feature type="compositionally biased region" description="Polar residues" evidence="2">
    <location>
        <begin position="303"/>
        <end position="324"/>
    </location>
</feature>
<protein>
    <recommendedName>
        <fullName evidence="3">C2 NT-type domain-containing protein</fullName>
    </recommendedName>
</protein>
<feature type="region of interest" description="Disordered" evidence="2">
    <location>
        <begin position="520"/>
        <end position="543"/>
    </location>
</feature>
<evidence type="ECO:0000313" key="4">
    <source>
        <dbReference type="EMBL" id="KAL3687925.1"/>
    </source>
</evidence>
<accession>A0ABD3HBZ9</accession>
<dbReference type="PANTHER" id="PTHR47270:SF3">
    <property type="entry name" value="HYPOTETICAL PROTEIN"/>
    <property type="match status" value="1"/>
</dbReference>
<feature type="compositionally biased region" description="Polar residues" evidence="2">
    <location>
        <begin position="525"/>
        <end position="537"/>
    </location>
</feature>
<comment type="caution">
    <text evidence="4">The sequence shown here is derived from an EMBL/GenBank/DDBJ whole genome shotgun (WGS) entry which is preliminary data.</text>
</comment>
<proteinExistence type="predicted"/>
<feature type="compositionally biased region" description="Low complexity" evidence="2">
    <location>
        <begin position="238"/>
        <end position="248"/>
    </location>
</feature>
<reference evidence="4 5" key="1">
    <citation type="submission" date="2024-09" db="EMBL/GenBank/DDBJ databases">
        <title>Chromosome-scale assembly of Riccia sorocarpa.</title>
        <authorList>
            <person name="Paukszto L."/>
        </authorList>
    </citation>
    <scope>NUCLEOTIDE SEQUENCE [LARGE SCALE GENOMIC DNA]</scope>
    <source>
        <strain evidence="4">LP-2024</strain>
        <tissue evidence="4">Aerial parts of the thallus</tissue>
    </source>
</reference>
<feature type="compositionally biased region" description="Polar residues" evidence="2">
    <location>
        <begin position="624"/>
        <end position="633"/>
    </location>
</feature>
<feature type="region of interest" description="Disordered" evidence="2">
    <location>
        <begin position="624"/>
        <end position="656"/>
    </location>
</feature>
<dbReference type="PROSITE" id="PS51840">
    <property type="entry name" value="C2_NT"/>
    <property type="match status" value="1"/>
</dbReference>
<gene>
    <name evidence="4" type="ORF">R1sor_014234</name>
</gene>
<feature type="compositionally biased region" description="Polar residues" evidence="2">
    <location>
        <begin position="280"/>
        <end position="293"/>
    </location>
</feature>
<feature type="compositionally biased region" description="Polar residues" evidence="2">
    <location>
        <begin position="211"/>
        <end position="225"/>
    </location>
</feature>
<feature type="compositionally biased region" description="Polar residues" evidence="2">
    <location>
        <begin position="182"/>
        <end position="204"/>
    </location>
</feature>
<feature type="coiled-coil region" evidence="1">
    <location>
        <begin position="1466"/>
        <end position="1514"/>
    </location>
</feature>
<feature type="compositionally biased region" description="Polar residues" evidence="2">
    <location>
        <begin position="1264"/>
        <end position="1277"/>
    </location>
</feature>
<feature type="compositionally biased region" description="Basic and acidic residues" evidence="2">
    <location>
        <begin position="146"/>
        <end position="157"/>
    </location>
</feature>
<dbReference type="Pfam" id="PF10358">
    <property type="entry name" value="NT-C2"/>
    <property type="match status" value="1"/>
</dbReference>